<reference evidence="2" key="1">
    <citation type="submission" date="2020-06" db="EMBL/GenBank/DDBJ databases">
        <title>Genomes of multiple members of Pneumocystis genus reveal paths to human pathogen Pneumocystis jirovecii.</title>
        <authorList>
            <person name="Cisse O.H."/>
            <person name="Ma L."/>
            <person name="Dekker J."/>
            <person name="Khil P."/>
            <person name="Jo J."/>
            <person name="Brenchley J."/>
            <person name="Blair R."/>
            <person name="Pahar B."/>
            <person name="Chabe M."/>
            <person name="Van Rompay K.A."/>
            <person name="Keesler R."/>
            <person name="Sukura A."/>
            <person name="Hirsch V."/>
            <person name="Kutty G."/>
            <person name="Liu Y."/>
            <person name="Peng L."/>
            <person name="Chen J."/>
            <person name="Song J."/>
            <person name="Weissenbacher-Lang C."/>
            <person name="Xu J."/>
            <person name="Upham N.S."/>
            <person name="Stajich J.E."/>
            <person name="Cuomo C.A."/>
            <person name="Cushion M.T."/>
            <person name="Kovacs J.A."/>
        </authorList>
    </citation>
    <scope>NUCLEOTIDE SEQUENCE</scope>
    <source>
        <strain evidence="2">2A</strain>
    </source>
</reference>
<dbReference type="OrthoDB" id="5544375at2759"/>
<gene>
    <name evidence="2" type="ORF">MERGE_002183</name>
</gene>
<proteinExistence type="predicted"/>
<accession>A0A899G048</accession>
<evidence type="ECO:0000256" key="1">
    <source>
        <dbReference type="SAM" id="Coils"/>
    </source>
</evidence>
<organism evidence="2 3">
    <name type="scientific">Pneumocystis wakefieldiae</name>
    <dbReference type="NCBI Taxonomy" id="38082"/>
    <lineage>
        <taxon>Eukaryota</taxon>
        <taxon>Fungi</taxon>
        <taxon>Dikarya</taxon>
        <taxon>Ascomycota</taxon>
        <taxon>Taphrinomycotina</taxon>
        <taxon>Pneumocystomycetes</taxon>
        <taxon>Pneumocystaceae</taxon>
        <taxon>Pneumocystis</taxon>
    </lineage>
</organism>
<dbReference type="Proteomes" id="UP000663699">
    <property type="component" value="Chromosome 4"/>
</dbReference>
<keyword evidence="3" id="KW-1185">Reference proteome</keyword>
<keyword evidence="1" id="KW-0175">Coiled coil</keyword>
<dbReference type="InterPro" id="IPR012471">
    <property type="entry name" value="DUF1690"/>
</dbReference>
<evidence type="ECO:0008006" key="4">
    <source>
        <dbReference type="Google" id="ProtNLM"/>
    </source>
</evidence>
<dbReference type="Pfam" id="PF07956">
    <property type="entry name" value="DUF1690"/>
    <property type="match status" value="1"/>
</dbReference>
<evidence type="ECO:0000313" key="2">
    <source>
        <dbReference type="EMBL" id="QSL64879.1"/>
    </source>
</evidence>
<name>A0A899G048_9ASCO</name>
<protein>
    <recommendedName>
        <fullName evidence="4">MICOS complex subunit MIC19</fullName>
    </recommendedName>
</protein>
<feature type="coiled-coil region" evidence="1">
    <location>
        <begin position="69"/>
        <end position="98"/>
    </location>
</feature>
<dbReference type="EMBL" id="CP054535">
    <property type="protein sequence ID" value="QSL64879.1"/>
    <property type="molecule type" value="Genomic_DNA"/>
</dbReference>
<evidence type="ECO:0000313" key="3">
    <source>
        <dbReference type="Proteomes" id="UP000663699"/>
    </source>
</evidence>
<dbReference type="AlphaFoldDB" id="A0A899G048"/>
<sequence>MGKMQSKSSADVVFQNESRFPLQFSNALVNHLDSKVESDAIRAASLEEHIQERVAVEIERLRSREREILIEIEKELARKNAQREKAQEKLNSFNLRDEMLKLEENIKGVFQIRKMDDNLLKKKHDVINCLKENEQKPLNCDETIKAFRKEVDLLKDEFINRYQ</sequence>